<comment type="caution">
    <text evidence="1">The sequence shown here is derived from an EMBL/GenBank/DDBJ whole genome shotgun (WGS) entry which is preliminary data.</text>
</comment>
<evidence type="ECO:0000313" key="2">
    <source>
        <dbReference type="Proteomes" id="UP000286288"/>
    </source>
</evidence>
<sequence length="165" mass="18570">MADGTRESKIKDCQIQAFWQRFLKENPRNQSPLTYEDAWSFGDTPQMADELAALVLAGKKTATTSAAALYEIEQEALPQSGTYSVLLNGSDVPKAVLYLESVSIVPFDEVTADFAFLEGEGDRTLAYWRRVHEAFFRRAYASAGLSFHDQMLCVCEKFCVVYQEE</sequence>
<evidence type="ECO:0000313" key="1">
    <source>
        <dbReference type="EMBL" id="RHK06821.1"/>
    </source>
</evidence>
<reference evidence="1 2" key="1">
    <citation type="submission" date="2018-08" db="EMBL/GenBank/DDBJ databases">
        <title>A genome reference for cultivated species of the human gut microbiota.</title>
        <authorList>
            <person name="Zou Y."/>
            <person name="Xue W."/>
            <person name="Luo G."/>
        </authorList>
    </citation>
    <scope>NUCLEOTIDE SEQUENCE [LARGE SCALE GENOMIC DNA]</scope>
    <source>
        <strain evidence="1 2">AF48-16</strain>
    </source>
</reference>
<dbReference type="EMBL" id="QRMZ01000007">
    <property type="protein sequence ID" value="RHK06821.1"/>
    <property type="molecule type" value="Genomic_DNA"/>
</dbReference>
<accession>A0A415EU60</accession>
<dbReference type="Proteomes" id="UP000286288">
    <property type="component" value="Unassembled WGS sequence"/>
</dbReference>
<dbReference type="Gene3D" id="3.10.400.10">
    <property type="entry name" value="Sulfate adenylyltransferase"/>
    <property type="match status" value="1"/>
</dbReference>
<dbReference type="Pfam" id="PF04266">
    <property type="entry name" value="ASCH"/>
    <property type="match status" value="1"/>
</dbReference>
<dbReference type="AlphaFoldDB" id="A0A415EU60"/>
<proteinExistence type="predicted"/>
<dbReference type="InterPro" id="IPR009326">
    <property type="entry name" value="DUF984"/>
</dbReference>
<dbReference type="InterPro" id="IPR007374">
    <property type="entry name" value="ASCH_domain"/>
</dbReference>
<dbReference type="PANTHER" id="PTHR39203">
    <property type="entry name" value="CYTOPLASMIC PROTEIN-RELATED"/>
    <property type="match status" value="1"/>
</dbReference>
<dbReference type="PANTHER" id="PTHR39203:SF1">
    <property type="entry name" value="CYTOPLASMIC PROTEIN"/>
    <property type="match status" value="1"/>
</dbReference>
<dbReference type="SMART" id="SM01022">
    <property type="entry name" value="ASCH"/>
    <property type="match status" value="1"/>
</dbReference>
<organism evidence="1 2">
    <name type="scientific">Enterococcus casseliflavus</name>
    <name type="common">Enterococcus flavescens</name>
    <dbReference type="NCBI Taxonomy" id="37734"/>
    <lineage>
        <taxon>Bacteria</taxon>
        <taxon>Bacillati</taxon>
        <taxon>Bacillota</taxon>
        <taxon>Bacilli</taxon>
        <taxon>Lactobacillales</taxon>
        <taxon>Enterococcaceae</taxon>
        <taxon>Enterococcus</taxon>
    </lineage>
</organism>
<protein>
    <submittedName>
        <fullName evidence="1">ASCH domain-containing protein</fullName>
    </submittedName>
</protein>
<gene>
    <name evidence="1" type="ORF">DW084_06495</name>
</gene>
<dbReference type="CDD" id="cd06553">
    <property type="entry name" value="ASCH_Ef3133_like"/>
    <property type="match status" value="1"/>
</dbReference>
<dbReference type="SUPFAM" id="SSF88697">
    <property type="entry name" value="PUA domain-like"/>
    <property type="match status" value="1"/>
</dbReference>
<dbReference type="InterPro" id="IPR015947">
    <property type="entry name" value="PUA-like_sf"/>
</dbReference>
<name>A0A415EU60_ENTCA</name>
<dbReference type="PIRSF" id="PIRSF021320">
    <property type="entry name" value="DUF984"/>
    <property type="match status" value="1"/>
</dbReference>
<dbReference type="RefSeq" id="WP_074934712.1">
    <property type="nucleotide sequence ID" value="NZ_FOMP01000014.1"/>
</dbReference>